<feature type="transmembrane region" description="Helical" evidence="1">
    <location>
        <begin position="67"/>
        <end position="85"/>
    </location>
</feature>
<reference evidence="2 3" key="1">
    <citation type="submission" date="2024-02" db="EMBL/GenBank/DDBJ databases">
        <title>Draft genome sequence of Collimonas sp. strain H4R21, an effective mineral-weathering bacterial strain isolated from the beech rhizosphere.</title>
        <authorList>
            <person name="Morin E."/>
            <person name="Uroz S."/>
            <person name="Leveau J.H.J."/>
            <person name="Kumar R."/>
            <person name="Rey M.W."/>
            <person name="Pham J."/>
        </authorList>
    </citation>
    <scope>NUCLEOTIDE SEQUENCE [LARGE SCALE GENOMIC DNA]</scope>
    <source>
        <strain evidence="2 3">H4R21</strain>
    </source>
</reference>
<dbReference type="RefSeq" id="WP_342829050.1">
    <property type="nucleotide sequence ID" value="NZ_JBANDC010000005.1"/>
</dbReference>
<dbReference type="Proteomes" id="UP001495910">
    <property type="component" value="Unassembled WGS sequence"/>
</dbReference>
<evidence type="ECO:0000313" key="2">
    <source>
        <dbReference type="EMBL" id="MEM4987503.1"/>
    </source>
</evidence>
<protein>
    <submittedName>
        <fullName evidence="2">Uncharacterized protein</fullName>
    </submittedName>
</protein>
<evidence type="ECO:0000313" key="3">
    <source>
        <dbReference type="Proteomes" id="UP001495910"/>
    </source>
</evidence>
<dbReference type="EMBL" id="JBANDC010000005">
    <property type="protein sequence ID" value="MEM4987503.1"/>
    <property type="molecule type" value="Genomic_DNA"/>
</dbReference>
<name>A0ABU9PU15_9BURK</name>
<gene>
    <name evidence="2" type="ORF">V8G57_08910</name>
</gene>
<comment type="caution">
    <text evidence="2">The sequence shown here is derived from an EMBL/GenBank/DDBJ whole genome shotgun (WGS) entry which is preliminary data.</text>
</comment>
<sequence>MGIGASDWSKAVAEIEARSDLPESMDFFYSKWSVLWDVVIFTSLTVAMLGLNFLWLWSPVKQASDSSAAILLGVIFLPFTIFFGLKAKSTAAILINIEDPAVKICRAGCQYANRVYPWVSIESINTTGFMAPFLVVRHTVKNDGKQEKFTVNLSLLSQRHLPEYMRKYWSTFGSLAKIGDNKMQY</sequence>
<keyword evidence="3" id="KW-1185">Reference proteome</keyword>
<accession>A0ABU9PU15</accession>
<keyword evidence="1" id="KW-0812">Transmembrane</keyword>
<proteinExistence type="predicted"/>
<evidence type="ECO:0000256" key="1">
    <source>
        <dbReference type="SAM" id="Phobius"/>
    </source>
</evidence>
<keyword evidence="1" id="KW-1133">Transmembrane helix</keyword>
<organism evidence="2 3">
    <name type="scientific">Collimonas rhizosphaerae</name>
    <dbReference type="NCBI Taxonomy" id="3126357"/>
    <lineage>
        <taxon>Bacteria</taxon>
        <taxon>Pseudomonadati</taxon>
        <taxon>Pseudomonadota</taxon>
        <taxon>Betaproteobacteria</taxon>
        <taxon>Burkholderiales</taxon>
        <taxon>Oxalobacteraceae</taxon>
        <taxon>Collimonas</taxon>
    </lineage>
</organism>
<keyword evidence="1" id="KW-0472">Membrane</keyword>
<feature type="transmembrane region" description="Helical" evidence="1">
    <location>
        <begin position="34"/>
        <end position="55"/>
    </location>
</feature>